<dbReference type="SUPFAM" id="SSF53383">
    <property type="entry name" value="PLP-dependent transferases"/>
    <property type="match status" value="1"/>
</dbReference>
<dbReference type="InterPro" id="IPR015422">
    <property type="entry name" value="PyrdxlP-dep_Trfase_small"/>
</dbReference>
<protein>
    <submittedName>
        <fullName evidence="3">DegT/DnrJ/EryC1/StrS family aminotransferase</fullName>
    </submittedName>
</protein>
<keyword evidence="3" id="KW-0032">Aminotransferase</keyword>
<dbReference type="EMBL" id="SJKC01000003">
    <property type="protein sequence ID" value="TCC36312.1"/>
    <property type="molecule type" value="Genomic_DNA"/>
</dbReference>
<dbReference type="GO" id="GO:0030170">
    <property type="term" value="F:pyridoxal phosphate binding"/>
    <property type="evidence" value="ECO:0007669"/>
    <property type="project" value="TreeGrafter"/>
</dbReference>
<dbReference type="AlphaFoldDB" id="A0A4V2M4K6"/>
<dbReference type="GO" id="GO:0008483">
    <property type="term" value="F:transaminase activity"/>
    <property type="evidence" value="ECO:0007669"/>
    <property type="project" value="UniProtKB-KW"/>
</dbReference>
<evidence type="ECO:0000256" key="1">
    <source>
        <dbReference type="ARBA" id="ARBA00001933"/>
    </source>
</evidence>
<accession>A0A4V2M4K6</accession>
<dbReference type="Gene3D" id="3.40.640.10">
    <property type="entry name" value="Type I PLP-dependent aspartate aminotransferase-like (Major domain)"/>
    <property type="match status" value="1"/>
</dbReference>
<organism evidence="3 4">
    <name type="scientific">Kribbella speibonae</name>
    <dbReference type="NCBI Taxonomy" id="1572660"/>
    <lineage>
        <taxon>Bacteria</taxon>
        <taxon>Bacillati</taxon>
        <taxon>Actinomycetota</taxon>
        <taxon>Actinomycetes</taxon>
        <taxon>Propionibacteriales</taxon>
        <taxon>Kribbellaceae</taxon>
        <taxon>Kribbella</taxon>
    </lineage>
</organism>
<evidence type="ECO:0000313" key="3">
    <source>
        <dbReference type="EMBL" id="TCC36312.1"/>
    </source>
</evidence>
<dbReference type="RefSeq" id="WP_131498138.1">
    <property type="nucleotide sequence ID" value="NZ_SJKC01000003.1"/>
</dbReference>
<dbReference type="Proteomes" id="UP000294225">
    <property type="component" value="Unassembled WGS sequence"/>
</dbReference>
<comment type="similarity">
    <text evidence="2">Belongs to the DegT/DnrJ/EryC1 family.</text>
</comment>
<comment type="cofactor">
    <cofactor evidence="1">
        <name>pyridoxal 5'-phosphate</name>
        <dbReference type="ChEBI" id="CHEBI:597326"/>
    </cofactor>
</comment>
<dbReference type="Gene3D" id="3.90.1150.10">
    <property type="entry name" value="Aspartate Aminotransferase, domain 1"/>
    <property type="match status" value="1"/>
</dbReference>
<gene>
    <name evidence="3" type="ORF">E0H92_27045</name>
</gene>
<proteinExistence type="inferred from homology"/>
<dbReference type="CDD" id="cd00616">
    <property type="entry name" value="AHBA_syn"/>
    <property type="match status" value="1"/>
</dbReference>
<sequence>MSSQQTHPLALFGGEPVVRTPLREWPVLGEDEIAALGAHLDRAKRDPAYLTSIFGNGPVVDFERAVAGYFDVPFAVSTNSGWAALHTALVAVGVCPGDEVIVPAYTWPQSVSCVLQQGAIPVFADIDPEIYTLSAETVAKCLSPATKAIVVVHLYGQPADMTSLMALAEAHGLPVIEDCAQATGAMHRDRYVGTIGTVGCFSIGSGKQIVGGEGGFLLTSSEEVRNRAVAMSQHPQRHRVDLPVGYELPDGFLPTYRMHPVAASICAEQLPKLRRWNDERIANLRALSRALHDCRGIRAPVESESGRHVYHLYCPTFVPDELSGLSRDRYVEALMAEGVPVRIGYVRTPLHLRREMQERRYLAPDYPWKLGSRDVRYAAGDCPVTEDRCARTDISVFLGANARGDQSVLIGEIAAAFWKVAQHHRELLEPASVPR</sequence>
<dbReference type="InterPro" id="IPR015421">
    <property type="entry name" value="PyrdxlP-dep_Trfase_major"/>
</dbReference>
<comment type="caution">
    <text evidence="3">The sequence shown here is derived from an EMBL/GenBank/DDBJ whole genome shotgun (WGS) entry which is preliminary data.</text>
</comment>
<reference evidence="3 4" key="1">
    <citation type="submission" date="2019-02" db="EMBL/GenBank/DDBJ databases">
        <title>Kribbella capetownensis sp. nov. and Kribbella speibonae sp. nov., isolated from soil.</title>
        <authorList>
            <person name="Curtis S.M."/>
            <person name="Norton I."/>
            <person name="Everest G.J."/>
            <person name="Meyers P.R."/>
        </authorList>
    </citation>
    <scope>NUCLEOTIDE SEQUENCE [LARGE SCALE GENOMIC DNA]</scope>
    <source>
        <strain evidence="3 4">YM55</strain>
    </source>
</reference>
<evidence type="ECO:0000256" key="2">
    <source>
        <dbReference type="RuleBase" id="RU004508"/>
    </source>
</evidence>
<evidence type="ECO:0000313" key="4">
    <source>
        <dbReference type="Proteomes" id="UP000294225"/>
    </source>
</evidence>
<dbReference type="InterPro" id="IPR015424">
    <property type="entry name" value="PyrdxlP-dep_Trfase"/>
</dbReference>
<dbReference type="GO" id="GO:0000271">
    <property type="term" value="P:polysaccharide biosynthetic process"/>
    <property type="evidence" value="ECO:0007669"/>
    <property type="project" value="TreeGrafter"/>
</dbReference>
<name>A0A4V2M4K6_9ACTN</name>
<dbReference type="PANTHER" id="PTHR30244">
    <property type="entry name" value="TRANSAMINASE"/>
    <property type="match status" value="1"/>
</dbReference>
<keyword evidence="2" id="KW-0663">Pyridoxal phosphate</keyword>
<keyword evidence="3" id="KW-0808">Transferase</keyword>
<dbReference type="InterPro" id="IPR000653">
    <property type="entry name" value="DegT/StrS_aminotransferase"/>
</dbReference>
<dbReference type="Pfam" id="PF01041">
    <property type="entry name" value="DegT_DnrJ_EryC1"/>
    <property type="match status" value="1"/>
</dbReference>
<dbReference type="PANTHER" id="PTHR30244:SF34">
    <property type="entry name" value="DTDP-4-AMINO-4,6-DIDEOXYGALACTOSE TRANSAMINASE"/>
    <property type="match status" value="1"/>
</dbReference>